<organism evidence="2 3">
    <name type="scientific">Exophiala aquamarina CBS 119918</name>
    <dbReference type="NCBI Taxonomy" id="1182545"/>
    <lineage>
        <taxon>Eukaryota</taxon>
        <taxon>Fungi</taxon>
        <taxon>Dikarya</taxon>
        <taxon>Ascomycota</taxon>
        <taxon>Pezizomycotina</taxon>
        <taxon>Eurotiomycetes</taxon>
        <taxon>Chaetothyriomycetidae</taxon>
        <taxon>Chaetothyriales</taxon>
        <taxon>Herpotrichiellaceae</taxon>
        <taxon>Exophiala</taxon>
    </lineage>
</organism>
<evidence type="ECO:0000313" key="3">
    <source>
        <dbReference type="Proteomes" id="UP000027920"/>
    </source>
</evidence>
<gene>
    <name evidence="2" type="ORF">A1O9_00332</name>
</gene>
<feature type="compositionally biased region" description="Basic and acidic residues" evidence="1">
    <location>
        <begin position="122"/>
        <end position="131"/>
    </location>
</feature>
<sequence>MCFYHIDKCPPYNYLRSYVFCNHDEANVQITRCVTWRGHSNPVPNGAKEVCPNMVIRHDKGLENGDWNTHGFGVERPTITRGCHVCWMVIYAAKWMRTMATDLSSPASSNKEASSDENLEFNPDHMARTEERDTDETASDQGLGDEPETDHNEEIFTTSDNEDEPRTPSNDEIARGSKYDASLIRDSDSTSDFSVEDEMTCSMYRYRGPTKIFAASPQDHRIEEVAVKSEPPKTRETHPNNVLRRRRQKNAATMATEMSRGEGNFQQSSARSRTRRRVSKWVTSQSSMKAASPFETTNNAKRPAVHTRSQFMSQPGACVGDAFEALTESVENSNALDKKDSAVNDDDNDDDDDDDDEQEIYPATQDGSYKDSVSNLFEDNDLETSPHRSSLNSKSDQAACEMAIKPNLRKRPRLVEDSTYVEADMLRESVKHLRCETAALSDRVVTLLQEQSATAIREVALLKRVAELEAKLDSA</sequence>
<feature type="compositionally biased region" description="Polar residues" evidence="1">
    <location>
        <begin position="285"/>
        <end position="300"/>
    </location>
</feature>
<dbReference type="RefSeq" id="XP_013264950.1">
    <property type="nucleotide sequence ID" value="XM_013409496.1"/>
</dbReference>
<dbReference type="VEuPathDB" id="FungiDB:A1O9_00332"/>
<keyword evidence="3" id="KW-1185">Reference proteome</keyword>
<feature type="compositionally biased region" description="Acidic residues" evidence="1">
    <location>
        <begin position="343"/>
        <end position="359"/>
    </location>
</feature>
<evidence type="ECO:0000313" key="2">
    <source>
        <dbReference type="EMBL" id="KEF62360.1"/>
    </source>
</evidence>
<accession>A0A072Q390</accession>
<protein>
    <submittedName>
        <fullName evidence="2">Uncharacterized protein</fullName>
    </submittedName>
</protein>
<feature type="region of interest" description="Disordered" evidence="1">
    <location>
        <begin position="331"/>
        <end position="373"/>
    </location>
</feature>
<dbReference type="EMBL" id="AMGV01000001">
    <property type="protein sequence ID" value="KEF62360.1"/>
    <property type="molecule type" value="Genomic_DNA"/>
</dbReference>
<comment type="caution">
    <text evidence="2">The sequence shown here is derived from an EMBL/GenBank/DDBJ whole genome shotgun (WGS) entry which is preliminary data.</text>
</comment>
<dbReference type="Proteomes" id="UP000027920">
    <property type="component" value="Unassembled WGS sequence"/>
</dbReference>
<reference evidence="2 3" key="1">
    <citation type="submission" date="2013-03" db="EMBL/GenBank/DDBJ databases">
        <title>The Genome Sequence of Exophiala aquamarina CBS 119918.</title>
        <authorList>
            <consortium name="The Broad Institute Genomics Platform"/>
            <person name="Cuomo C."/>
            <person name="de Hoog S."/>
            <person name="Gorbushina A."/>
            <person name="Walker B."/>
            <person name="Young S.K."/>
            <person name="Zeng Q."/>
            <person name="Gargeya S."/>
            <person name="Fitzgerald M."/>
            <person name="Haas B."/>
            <person name="Abouelleil A."/>
            <person name="Allen A.W."/>
            <person name="Alvarado L."/>
            <person name="Arachchi H.M."/>
            <person name="Berlin A.M."/>
            <person name="Chapman S.B."/>
            <person name="Gainer-Dewar J."/>
            <person name="Goldberg J."/>
            <person name="Griggs A."/>
            <person name="Gujja S."/>
            <person name="Hansen M."/>
            <person name="Howarth C."/>
            <person name="Imamovic A."/>
            <person name="Ireland A."/>
            <person name="Larimer J."/>
            <person name="McCowan C."/>
            <person name="Murphy C."/>
            <person name="Pearson M."/>
            <person name="Poon T.W."/>
            <person name="Priest M."/>
            <person name="Roberts A."/>
            <person name="Saif S."/>
            <person name="Shea T."/>
            <person name="Sisk P."/>
            <person name="Sykes S."/>
            <person name="Wortman J."/>
            <person name="Nusbaum C."/>
            <person name="Birren B."/>
        </authorList>
    </citation>
    <scope>NUCLEOTIDE SEQUENCE [LARGE SCALE GENOMIC DNA]</scope>
    <source>
        <strain evidence="2 3">CBS 119918</strain>
    </source>
</reference>
<feature type="compositionally biased region" description="Basic and acidic residues" evidence="1">
    <location>
        <begin position="223"/>
        <end position="238"/>
    </location>
</feature>
<feature type="compositionally biased region" description="Basic and acidic residues" evidence="1">
    <location>
        <begin position="172"/>
        <end position="188"/>
    </location>
</feature>
<feature type="compositionally biased region" description="Acidic residues" evidence="1">
    <location>
        <begin position="132"/>
        <end position="148"/>
    </location>
</feature>
<evidence type="ECO:0000256" key="1">
    <source>
        <dbReference type="SAM" id="MobiDB-lite"/>
    </source>
</evidence>
<dbReference type="GeneID" id="25275284"/>
<name>A0A072Q390_9EURO</name>
<feature type="region of interest" description="Disordered" evidence="1">
    <location>
        <begin position="223"/>
        <end position="309"/>
    </location>
</feature>
<feature type="region of interest" description="Disordered" evidence="1">
    <location>
        <begin position="104"/>
        <end position="193"/>
    </location>
</feature>
<dbReference type="AlphaFoldDB" id="A0A072Q390"/>
<proteinExistence type="predicted"/>
<dbReference type="HOGENOM" id="CLU_574951_0_0_1"/>